<dbReference type="InterPro" id="IPR015422">
    <property type="entry name" value="PyrdxlP-dep_Trfase_small"/>
</dbReference>
<keyword evidence="5 18" id="KW-0812">Transmembrane</keyword>
<evidence type="ECO:0000256" key="8">
    <source>
        <dbReference type="ARBA" id="ARBA00022919"/>
    </source>
</evidence>
<evidence type="ECO:0000256" key="2">
    <source>
        <dbReference type="ARBA" id="ARBA00004389"/>
    </source>
</evidence>
<evidence type="ECO:0000256" key="4">
    <source>
        <dbReference type="ARBA" id="ARBA00004991"/>
    </source>
</evidence>
<dbReference type="EC" id="4.1.2.27" evidence="14"/>
<protein>
    <recommendedName>
        <fullName evidence="14">sphinganine-1-phosphate aldolase</fullName>
        <ecNumber evidence="14">4.1.2.27</ecNumber>
    </recommendedName>
    <alternativeName>
        <fullName evidence="15">Sphingosine-1-phosphate aldolase</fullName>
    </alternativeName>
</protein>
<name>A0A1V9XZI7_9ACAR</name>
<dbReference type="FunCoup" id="A0A1V9XZI7">
    <property type="interactions" value="1065"/>
</dbReference>
<dbReference type="InterPro" id="IPR015424">
    <property type="entry name" value="PyrdxlP-dep_Trfase"/>
</dbReference>
<dbReference type="GO" id="GO:0030149">
    <property type="term" value="P:sphingolipid catabolic process"/>
    <property type="evidence" value="ECO:0007669"/>
    <property type="project" value="TreeGrafter"/>
</dbReference>
<keyword evidence="6" id="KW-0256">Endoplasmic reticulum</keyword>
<evidence type="ECO:0000256" key="14">
    <source>
        <dbReference type="ARBA" id="ARBA00038965"/>
    </source>
</evidence>
<dbReference type="InParanoid" id="A0A1V9XZI7"/>
<evidence type="ECO:0000256" key="7">
    <source>
        <dbReference type="ARBA" id="ARBA00022898"/>
    </source>
</evidence>
<comment type="subcellular location">
    <subcellularLocation>
        <location evidence="2">Endoplasmic reticulum membrane</location>
        <topology evidence="2">Single-pass membrane protein</topology>
    </subcellularLocation>
</comment>
<dbReference type="FunFam" id="6.10.140.2150:FF:000001">
    <property type="entry name" value="Sphingosine-1-phosphate lyase 1"/>
    <property type="match status" value="1"/>
</dbReference>
<dbReference type="STRING" id="418985.A0A1V9XZI7"/>
<evidence type="ECO:0000256" key="10">
    <source>
        <dbReference type="ARBA" id="ARBA00023098"/>
    </source>
</evidence>
<evidence type="ECO:0000256" key="11">
    <source>
        <dbReference type="ARBA" id="ARBA00023136"/>
    </source>
</evidence>
<evidence type="ECO:0000256" key="9">
    <source>
        <dbReference type="ARBA" id="ARBA00022989"/>
    </source>
</evidence>
<keyword evidence="11 18" id="KW-0472">Membrane</keyword>
<feature type="transmembrane region" description="Helical" evidence="18">
    <location>
        <begin position="27"/>
        <end position="45"/>
    </location>
</feature>
<accession>A0A1V9XZI7</accession>
<proteinExistence type="inferred from homology"/>
<evidence type="ECO:0000256" key="18">
    <source>
        <dbReference type="SAM" id="Phobius"/>
    </source>
</evidence>
<comment type="pathway">
    <text evidence="3">Lipid metabolism; sphingolipid metabolism.</text>
</comment>
<dbReference type="Gene3D" id="3.40.640.10">
    <property type="entry name" value="Type I PLP-dependent aspartate aminotransferase-like (Major domain)"/>
    <property type="match status" value="1"/>
</dbReference>
<dbReference type="AlphaFoldDB" id="A0A1V9XZI7"/>
<dbReference type="GO" id="GO:0019752">
    <property type="term" value="P:carboxylic acid metabolic process"/>
    <property type="evidence" value="ECO:0007669"/>
    <property type="project" value="InterPro"/>
</dbReference>
<dbReference type="GO" id="GO:0030170">
    <property type="term" value="F:pyridoxal phosphate binding"/>
    <property type="evidence" value="ECO:0007669"/>
    <property type="project" value="InterPro"/>
</dbReference>
<evidence type="ECO:0000256" key="15">
    <source>
        <dbReference type="ARBA" id="ARBA00042568"/>
    </source>
</evidence>
<comment type="similarity">
    <text evidence="13">Belongs to the group II decarboxylase family. Sphingosine-1-phosphate lyase subfamily.</text>
</comment>
<evidence type="ECO:0000256" key="6">
    <source>
        <dbReference type="ARBA" id="ARBA00022824"/>
    </source>
</evidence>
<dbReference type="SUPFAM" id="SSF53383">
    <property type="entry name" value="PLP-dependent transferases"/>
    <property type="match status" value="1"/>
</dbReference>
<evidence type="ECO:0000256" key="12">
    <source>
        <dbReference type="ARBA" id="ARBA00023239"/>
    </source>
</evidence>
<evidence type="ECO:0000313" key="20">
    <source>
        <dbReference type="Proteomes" id="UP000192247"/>
    </source>
</evidence>
<dbReference type="InterPro" id="IPR050477">
    <property type="entry name" value="GrpII_AminoAcid_Decarb"/>
</dbReference>
<organism evidence="19 20">
    <name type="scientific">Tropilaelaps mercedesae</name>
    <dbReference type="NCBI Taxonomy" id="418985"/>
    <lineage>
        <taxon>Eukaryota</taxon>
        <taxon>Metazoa</taxon>
        <taxon>Ecdysozoa</taxon>
        <taxon>Arthropoda</taxon>
        <taxon>Chelicerata</taxon>
        <taxon>Arachnida</taxon>
        <taxon>Acari</taxon>
        <taxon>Parasitiformes</taxon>
        <taxon>Mesostigmata</taxon>
        <taxon>Gamasina</taxon>
        <taxon>Dermanyssoidea</taxon>
        <taxon>Laelapidae</taxon>
        <taxon>Tropilaelaps</taxon>
    </lineage>
</organism>
<evidence type="ECO:0000256" key="3">
    <source>
        <dbReference type="ARBA" id="ARBA00004760"/>
    </source>
</evidence>
<dbReference type="GO" id="GO:0005789">
    <property type="term" value="C:endoplasmic reticulum membrane"/>
    <property type="evidence" value="ECO:0007669"/>
    <property type="project" value="UniProtKB-SubCell"/>
</dbReference>
<feature type="transmembrane region" description="Helical" evidence="18">
    <location>
        <begin position="57"/>
        <end position="75"/>
    </location>
</feature>
<sequence length="566" mass="63819">MGEVWSASVQELQGLRDVHIPSNAEELRQMAMLVVNTFLKILVLLKKRVNEEFYDTEPVFLILGTAFFFISASWIRKLVTYDDFIPSNKRTGLLERIRKLPILRTVIDRKMEPILRDLQKNLKKDFATSLFKISLPSKGHDVKTIIDEVESYLHLSKIDWKSGSVSGAIYSPNDSVYEQMLLQVYGMTMKSNHLHADVFSGIRKMEAELIRWISSGGTESIVLACKSFRDFALKTRGITRPEILVPVTAHAAFDKAADWLCLEIRKVPLDPKTLKVDVRRMRKMINSNTIMLVGSTPGYPHGIVDPIEEITALGECYGIPVHVDCCLGGFIMPFMDAAGFPMRPFDFRLKGVTSISADTHKYAMAPKGTSVIMYSNKKYLHCQFSVAQDWPGGVYITPTISGSRSGAVVACCWASLRYHGVDGYVKACKEIVAEARRIRDGIREIKELRLLGEPEVSVVAFTSDTINIFEVNSRLTARHWHLNPLQFPSGVHFCVTAVHTQNNVASRFLKDLREVVDELIKDPNQKVSSEAAVYGLAQTIPDRSIIKELLFSYMDVIYSTEDLKEQ</sequence>
<keyword evidence="12 17" id="KW-0456">Lyase</keyword>
<keyword evidence="10" id="KW-0443">Lipid metabolism</keyword>
<comment type="pathway">
    <text evidence="4">Sphingolipid metabolism.</text>
</comment>
<dbReference type="PANTHER" id="PTHR42735:SF6">
    <property type="entry name" value="SPHINGOSINE-1-PHOSPHATE LYASE 1"/>
    <property type="match status" value="1"/>
</dbReference>
<evidence type="ECO:0000313" key="19">
    <source>
        <dbReference type="EMBL" id="OQR78884.1"/>
    </source>
</evidence>
<keyword evidence="8" id="KW-0746">Sphingolipid metabolism</keyword>
<keyword evidence="20" id="KW-1185">Reference proteome</keyword>
<keyword evidence="7 16" id="KW-0663">Pyridoxal phosphate</keyword>
<dbReference type="InterPro" id="IPR002129">
    <property type="entry name" value="PyrdxlP-dep_de-COase"/>
</dbReference>
<dbReference type="GO" id="GO:0008117">
    <property type="term" value="F:sphinganine-1-phosphate aldolase activity"/>
    <property type="evidence" value="ECO:0007669"/>
    <property type="project" value="UniProtKB-EC"/>
</dbReference>
<comment type="caution">
    <text evidence="19">The sequence shown here is derived from an EMBL/GenBank/DDBJ whole genome shotgun (WGS) entry which is preliminary data.</text>
</comment>
<reference evidence="19 20" key="1">
    <citation type="journal article" date="2017" name="Gigascience">
        <title>Draft genome of the honey bee ectoparasitic mite, Tropilaelaps mercedesae, is shaped by the parasitic life history.</title>
        <authorList>
            <person name="Dong X."/>
            <person name="Armstrong S.D."/>
            <person name="Xia D."/>
            <person name="Makepeace B.L."/>
            <person name="Darby A.C."/>
            <person name="Kadowaki T."/>
        </authorList>
    </citation>
    <scope>NUCLEOTIDE SEQUENCE [LARGE SCALE GENOMIC DNA]</scope>
    <source>
        <strain evidence="19">Wuxi-XJTLU</strain>
    </source>
</reference>
<dbReference type="Pfam" id="PF00282">
    <property type="entry name" value="Pyridoxal_deC"/>
    <property type="match status" value="1"/>
</dbReference>
<dbReference type="OrthoDB" id="10254570at2759"/>
<evidence type="ECO:0000256" key="13">
    <source>
        <dbReference type="ARBA" id="ARBA00038302"/>
    </source>
</evidence>
<evidence type="ECO:0000256" key="17">
    <source>
        <dbReference type="RuleBase" id="RU000382"/>
    </source>
</evidence>
<dbReference type="Gene3D" id="3.90.1150.10">
    <property type="entry name" value="Aspartate Aminotransferase, domain 1"/>
    <property type="match status" value="1"/>
</dbReference>
<evidence type="ECO:0000256" key="16">
    <source>
        <dbReference type="PIRSR" id="PIRSR602129-50"/>
    </source>
</evidence>
<gene>
    <name evidence="19" type="ORF">BIW11_00238</name>
</gene>
<keyword evidence="9 18" id="KW-1133">Transmembrane helix</keyword>
<feature type="modified residue" description="N6-(pyridoxal phosphate)lysine" evidence="16">
    <location>
        <position position="361"/>
    </location>
</feature>
<comment type="cofactor">
    <cofactor evidence="1 16 17">
        <name>pyridoxal 5'-phosphate</name>
        <dbReference type="ChEBI" id="CHEBI:597326"/>
    </cofactor>
</comment>
<dbReference type="InterPro" id="IPR015421">
    <property type="entry name" value="PyrdxlP-dep_Trfase_major"/>
</dbReference>
<evidence type="ECO:0000256" key="1">
    <source>
        <dbReference type="ARBA" id="ARBA00001933"/>
    </source>
</evidence>
<dbReference type="FunFam" id="3.40.640.10:FF:000020">
    <property type="entry name" value="sphingosine-1-phosphate lyase 1"/>
    <property type="match status" value="1"/>
</dbReference>
<dbReference type="Proteomes" id="UP000192247">
    <property type="component" value="Unassembled WGS sequence"/>
</dbReference>
<evidence type="ECO:0000256" key="5">
    <source>
        <dbReference type="ARBA" id="ARBA00022692"/>
    </source>
</evidence>
<dbReference type="EMBL" id="MNPL01001709">
    <property type="protein sequence ID" value="OQR78884.1"/>
    <property type="molecule type" value="Genomic_DNA"/>
</dbReference>
<dbReference type="PANTHER" id="PTHR42735">
    <property type="match status" value="1"/>
</dbReference>
<dbReference type="Gene3D" id="6.10.140.2150">
    <property type="match status" value="1"/>
</dbReference>